<dbReference type="PANTHER" id="PTHR42841">
    <property type="entry name" value="AMINE OXIDASE"/>
    <property type="match status" value="1"/>
</dbReference>
<evidence type="ECO:0000259" key="2">
    <source>
        <dbReference type="Pfam" id="PF01593"/>
    </source>
</evidence>
<dbReference type="RefSeq" id="WP_282541061.1">
    <property type="nucleotide sequence ID" value="NZ_JASCIQ010000003.1"/>
</dbReference>
<dbReference type="Gene3D" id="3.50.50.60">
    <property type="entry name" value="FAD/NAD(P)-binding domain"/>
    <property type="match status" value="2"/>
</dbReference>
<dbReference type="SUPFAM" id="SSF51905">
    <property type="entry name" value="FAD/NAD(P)-binding domain"/>
    <property type="match status" value="1"/>
</dbReference>
<proteinExistence type="predicted"/>
<feature type="compositionally biased region" description="Low complexity" evidence="1">
    <location>
        <begin position="128"/>
        <end position="152"/>
    </location>
</feature>
<reference evidence="3 4" key="1">
    <citation type="submission" date="2023-05" db="EMBL/GenBank/DDBJ databases">
        <title>Draft genome sequence of Streptomyces sp. B-S-A6 isolated from a cave soil in Thailand.</title>
        <authorList>
            <person name="Chamroensaksri N."/>
            <person name="Muangham S."/>
        </authorList>
    </citation>
    <scope>NUCLEOTIDE SEQUENCE [LARGE SCALE GENOMIC DNA]</scope>
    <source>
        <strain evidence="3 4">B-S-A6</strain>
    </source>
</reference>
<organism evidence="3 4">
    <name type="scientific">Streptomyces cavernicola</name>
    <dbReference type="NCBI Taxonomy" id="3043613"/>
    <lineage>
        <taxon>Bacteria</taxon>
        <taxon>Bacillati</taxon>
        <taxon>Actinomycetota</taxon>
        <taxon>Actinomycetes</taxon>
        <taxon>Kitasatosporales</taxon>
        <taxon>Streptomycetaceae</taxon>
        <taxon>Streptomyces</taxon>
    </lineage>
</organism>
<accession>A0ABT6S4V6</accession>
<dbReference type="EMBL" id="JASCIQ010000003">
    <property type="protein sequence ID" value="MDI3403127.1"/>
    <property type="molecule type" value="Genomic_DNA"/>
</dbReference>
<keyword evidence="4" id="KW-1185">Reference proteome</keyword>
<dbReference type="EC" id="1.-.-.-" evidence="3"/>
<comment type="caution">
    <text evidence="3">The sequence shown here is derived from an EMBL/GenBank/DDBJ whole genome shotgun (WGS) entry which is preliminary data.</text>
</comment>
<protein>
    <submittedName>
        <fullName evidence="3">NAD(P)/FAD-dependent oxidoreductase</fullName>
        <ecNumber evidence="3">1.-.-.-</ecNumber>
    </submittedName>
</protein>
<dbReference type="InterPro" id="IPR002937">
    <property type="entry name" value="Amino_oxidase"/>
</dbReference>
<dbReference type="Proteomes" id="UP001223978">
    <property type="component" value="Unassembled WGS sequence"/>
</dbReference>
<evidence type="ECO:0000313" key="4">
    <source>
        <dbReference type="Proteomes" id="UP001223978"/>
    </source>
</evidence>
<name>A0ABT6S4V6_9ACTN</name>
<keyword evidence="3" id="KW-0560">Oxidoreductase</keyword>
<dbReference type="InterPro" id="IPR036188">
    <property type="entry name" value="FAD/NAD-bd_sf"/>
</dbReference>
<gene>
    <name evidence="3" type="ORF">QIS96_04700</name>
</gene>
<evidence type="ECO:0000256" key="1">
    <source>
        <dbReference type="SAM" id="MobiDB-lite"/>
    </source>
</evidence>
<dbReference type="Pfam" id="PF01593">
    <property type="entry name" value="Amino_oxidase"/>
    <property type="match status" value="1"/>
</dbReference>
<feature type="region of interest" description="Disordered" evidence="1">
    <location>
        <begin position="128"/>
        <end position="155"/>
    </location>
</feature>
<dbReference type="GO" id="GO:0016491">
    <property type="term" value="F:oxidoreductase activity"/>
    <property type="evidence" value="ECO:0007669"/>
    <property type="project" value="UniProtKB-KW"/>
</dbReference>
<evidence type="ECO:0000313" key="3">
    <source>
        <dbReference type="EMBL" id="MDI3403127.1"/>
    </source>
</evidence>
<sequence length="461" mass="47681">MHEPAEQADVVIVGAGIAGLSAALQLTEAGVSTVVLEAAPTVGGRMSTERIDGFRLDRIGRLLSTADPELRRTPALDALALRTFAPGVLVHSGGRAHRTWEAGSALSAALSGRRSARGARGALTAARALAGAPRSSRAPRPALRPQRTRPALGSPLDHARLGAALTRLAATPVDRLLARPELSTAQALSTRGLPARTVDGFLRPLLAALLCDPDLDTSSRCADLALRGFARGRLCVPAGGADTLPALLAAALPPGTVHTGVKAVEVATTSVRTADHGELPCRSVLLATGARQAAELLPGLRMPSFHAVTVLHHSAPEPPLAEPALLLDADRSGPVAHTAVMSEVDPSRAPAGRALITSAVLGAPPAEREVRAQLARLYGASTADWELLAVHHDPEAVPAMPVPHDPRRQVRILAGLYVCGDHRDTSSVQGALHSGRRAARAILRDLGVPVRSGARTTSAAA</sequence>
<feature type="domain" description="Amine oxidase" evidence="2">
    <location>
        <begin position="17"/>
        <end position="443"/>
    </location>
</feature>